<reference evidence="2" key="1">
    <citation type="journal article" date="2019" name="Int. J. Syst. Evol. Microbiol.">
        <title>The Global Catalogue of Microorganisms (GCM) 10K type strain sequencing project: providing services to taxonomists for standard genome sequencing and annotation.</title>
        <authorList>
            <consortium name="The Broad Institute Genomics Platform"/>
            <consortium name="The Broad Institute Genome Sequencing Center for Infectious Disease"/>
            <person name="Wu L."/>
            <person name="Ma J."/>
        </authorList>
    </citation>
    <scope>NUCLEOTIDE SEQUENCE [LARGE SCALE GENOMIC DNA]</scope>
    <source>
        <strain evidence="2">TISTR 2466</strain>
    </source>
</reference>
<organism evidence="1 2">
    <name type="scientific">Sporolactobacillus shoreicorticis</name>
    <dbReference type="NCBI Taxonomy" id="1923877"/>
    <lineage>
        <taxon>Bacteria</taxon>
        <taxon>Bacillati</taxon>
        <taxon>Bacillota</taxon>
        <taxon>Bacilli</taxon>
        <taxon>Bacillales</taxon>
        <taxon>Sporolactobacillaceae</taxon>
        <taxon>Sporolactobacillus</taxon>
    </lineage>
</organism>
<dbReference type="Proteomes" id="UP001597399">
    <property type="component" value="Unassembled WGS sequence"/>
</dbReference>
<proteinExistence type="predicted"/>
<accession>A0ABW5RYZ0</accession>
<dbReference type="RefSeq" id="WP_253059816.1">
    <property type="nucleotide sequence ID" value="NZ_JAMXWM010000004.1"/>
</dbReference>
<gene>
    <name evidence="1" type="ORF">ACFSUE_02685</name>
</gene>
<name>A0ABW5RYZ0_9BACL</name>
<protein>
    <submittedName>
        <fullName evidence="1">Uncharacterized protein</fullName>
    </submittedName>
</protein>
<keyword evidence="2" id="KW-1185">Reference proteome</keyword>
<dbReference type="EMBL" id="JBHUMQ010000003">
    <property type="protein sequence ID" value="MFD2692551.1"/>
    <property type="molecule type" value="Genomic_DNA"/>
</dbReference>
<sequence>MKKDRLTCDQRVIIILTFYPRSAQPSSINSLNKKKNKISIPDTKAIKEFGRFISERFEQVARMIEILYSVNDDWVVTEKKDKIILETSRLDFHLAVNALADEGFHAKDYQLYVEYERKWGIL</sequence>
<comment type="caution">
    <text evidence="1">The sequence shown here is derived from an EMBL/GenBank/DDBJ whole genome shotgun (WGS) entry which is preliminary data.</text>
</comment>
<evidence type="ECO:0000313" key="2">
    <source>
        <dbReference type="Proteomes" id="UP001597399"/>
    </source>
</evidence>
<evidence type="ECO:0000313" key="1">
    <source>
        <dbReference type="EMBL" id="MFD2692551.1"/>
    </source>
</evidence>